<protein>
    <submittedName>
        <fullName evidence="2">5264_t:CDS:1</fullName>
    </submittedName>
</protein>
<feature type="region of interest" description="Disordered" evidence="1">
    <location>
        <begin position="1"/>
        <end position="46"/>
    </location>
</feature>
<reference evidence="2" key="1">
    <citation type="submission" date="2021-06" db="EMBL/GenBank/DDBJ databases">
        <authorList>
            <person name="Kallberg Y."/>
            <person name="Tangrot J."/>
            <person name="Rosling A."/>
        </authorList>
    </citation>
    <scope>NUCLEOTIDE SEQUENCE</scope>
    <source>
        <strain evidence="2">CL551</strain>
    </source>
</reference>
<keyword evidence="3" id="KW-1185">Reference proteome</keyword>
<feature type="non-terminal residue" evidence="2">
    <location>
        <position position="1"/>
    </location>
</feature>
<gene>
    <name evidence="2" type="ORF">AMORRO_LOCUS14404</name>
</gene>
<evidence type="ECO:0000313" key="2">
    <source>
        <dbReference type="EMBL" id="CAG8736419.1"/>
    </source>
</evidence>
<feature type="compositionally biased region" description="Polar residues" evidence="1">
    <location>
        <begin position="1"/>
        <end position="23"/>
    </location>
</feature>
<evidence type="ECO:0000313" key="3">
    <source>
        <dbReference type="Proteomes" id="UP000789342"/>
    </source>
</evidence>
<name>A0A9N9NI79_9GLOM</name>
<dbReference type="OrthoDB" id="10532847at2759"/>
<sequence>QNNNSNHEVAVSGNMSSSQNESDVSMHDVVGNQSLSHMELINEEYR</sequence>
<evidence type="ECO:0000256" key="1">
    <source>
        <dbReference type="SAM" id="MobiDB-lite"/>
    </source>
</evidence>
<dbReference type="Proteomes" id="UP000789342">
    <property type="component" value="Unassembled WGS sequence"/>
</dbReference>
<proteinExistence type="predicted"/>
<accession>A0A9N9NI79</accession>
<dbReference type="AlphaFoldDB" id="A0A9N9NI79"/>
<comment type="caution">
    <text evidence="2">The sequence shown here is derived from an EMBL/GenBank/DDBJ whole genome shotgun (WGS) entry which is preliminary data.</text>
</comment>
<dbReference type="EMBL" id="CAJVPV010028426">
    <property type="protein sequence ID" value="CAG8736419.1"/>
    <property type="molecule type" value="Genomic_DNA"/>
</dbReference>
<organism evidence="2 3">
    <name type="scientific">Acaulospora morrowiae</name>
    <dbReference type="NCBI Taxonomy" id="94023"/>
    <lineage>
        <taxon>Eukaryota</taxon>
        <taxon>Fungi</taxon>
        <taxon>Fungi incertae sedis</taxon>
        <taxon>Mucoromycota</taxon>
        <taxon>Glomeromycotina</taxon>
        <taxon>Glomeromycetes</taxon>
        <taxon>Diversisporales</taxon>
        <taxon>Acaulosporaceae</taxon>
        <taxon>Acaulospora</taxon>
    </lineage>
</organism>